<reference evidence="1" key="1">
    <citation type="journal article" date="2019" name="Viruses">
        <title>Identification of Loci Associated with Enhanced Virulence in Spodoptera litura Nucleopolyhedrovirus Isolates Using Deep Sequencing.</title>
        <authorList>
            <person name="Zwart M.P."/>
            <person name="Ali G."/>
            <person name="Strien E.A.V."/>
            <person name="Schijlen E.G.W.M."/>
            <person name="Wang M."/>
            <person name="Werf W.V."/>
            <person name="Vlak J.M."/>
        </authorList>
    </citation>
    <scope>NUCLEOTIDE SEQUENCE</scope>
    <source>
        <strain evidence="1">G2</strain>
    </source>
</reference>
<dbReference type="EMBL" id="MN342245">
    <property type="protein sequence ID" value="QHN73911.1"/>
    <property type="molecule type" value="Genomic_DNA"/>
</dbReference>
<organism evidence="1">
    <name type="scientific">Spodoptera litura multicapsid nucleopolyhedrovirus</name>
    <name type="common">SpltMNPV</name>
    <dbReference type="NCBI Taxonomy" id="46242"/>
    <lineage>
        <taxon>Viruses</taxon>
        <taxon>Viruses incertae sedis</taxon>
        <taxon>Naldaviricetes</taxon>
        <taxon>Lefavirales</taxon>
        <taxon>Baculoviridae</taxon>
        <taxon>Alphabaculovirus</taxon>
        <taxon>Alphabaculovirus spliturae</taxon>
    </lineage>
</organism>
<proteinExistence type="predicted"/>
<name>A0A6B9UYG2_NPVST</name>
<sequence length="367" mass="42873">MNQHFKSKGDIFVGPLIFDDDDVSLDIDEMSDDIITLKVNNGLDDGDIDTSPSILNTFNLNLLCDEVQVIEPAIDVIDVSDEETTAFLPKRIKTEENTDGFKFMHNKFKLEDFDGDHYGGGGGDGIIKYTDLFNIEFIEKLESESNETVCIKCADVNSTAAYCRCPMTDEKMKILQIKMISSKFVHRVCLLNVISKADDLKKLFKPIDVKRVADEELKAIAKIHTRWYRPEFNVENTKVFFQKLPESREKLENLVDNIYRNHYDILLKNFNLHKEELKFMYYIKSICNVADEYNIQQWLDIFNFSTWSKLTLYRFYSFINVSKVKTINCYNCDQLKNVIFQRLRIIKMSKDIFIFCCKRAQILFVKI</sequence>
<evidence type="ECO:0000313" key="1">
    <source>
        <dbReference type="EMBL" id="QHN73911.1"/>
    </source>
</evidence>
<protein>
    <submittedName>
        <fullName evidence="1">Uncharacterized protein</fullName>
    </submittedName>
</protein>
<gene>
    <name evidence="1" type="primary">ORF62</name>
</gene>
<organismHost>
    <name type="scientific">Lepidoptera</name>
    <name type="common">moths &amp; butterflies</name>
    <dbReference type="NCBI Taxonomy" id="7088"/>
</organismHost>
<accession>A0A6B9UYG2</accession>